<dbReference type="InterPro" id="IPR008333">
    <property type="entry name" value="Cbr1-like_FAD-bd_dom"/>
</dbReference>
<keyword evidence="7" id="KW-0521">NADP</keyword>
<evidence type="ECO:0000256" key="5">
    <source>
        <dbReference type="ARBA" id="ARBA00022741"/>
    </source>
</evidence>
<dbReference type="SUPFAM" id="SSF63380">
    <property type="entry name" value="Riboflavin synthase domain-like"/>
    <property type="match status" value="1"/>
</dbReference>
<dbReference type="Proteomes" id="UP001501011">
    <property type="component" value="Unassembled WGS sequence"/>
</dbReference>
<dbReference type="Pfam" id="PF00175">
    <property type="entry name" value="NAD_binding_1"/>
    <property type="match status" value="1"/>
</dbReference>
<dbReference type="CDD" id="cd06195">
    <property type="entry name" value="FNR1"/>
    <property type="match status" value="1"/>
</dbReference>
<dbReference type="Gene3D" id="2.40.30.10">
    <property type="entry name" value="Translation factors"/>
    <property type="match status" value="1"/>
</dbReference>
<comment type="caution">
    <text evidence="11">The sequence shown here is derived from an EMBL/GenBank/DDBJ whole genome shotgun (WGS) entry which is preliminary data.</text>
</comment>
<evidence type="ECO:0000259" key="10">
    <source>
        <dbReference type="PROSITE" id="PS51384"/>
    </source>
</evidence>
<comment type="similarity">
    <text evidence="2">Belongs to the ferredoxin--NADP reductase type 1 family.</text>
</comment>
<accession>A0ABP8IPD4</accession>
<evidence type="ECO:0000256" key="3">
    <source>
        <dbReference type="ARBA" id="ARBA00013223"/>
    </source>
</evidence>
<dbReference type="InterPro" id="IPR017938">
    <property type="entry name" value="Riboflavin_synthase-like_b-brl"/>
</dbReference>
<dbReference type="PANTHER" id="PTHR47878">
    <property type="entry name" value="OXIDOREDUCTASE FAD/NAD(P)-BINDING DOMAIN PROTEIN"/>
    <property type="match status" value="1"/>
</dbReference>
<keyword evidence="12" id="KW-1185">Reference proteome</keyword>
<evidence type="ECO:0000256" key="7">
    <source>
        <dbReference type="ARBA" id="ARBA00022857"/>
    </source>
</evidence>
<proteinExistence type="inferred from homology"/>
<comment type="catalytic activity">
    <reaction evidence="9">
        <text>2 reduced [2Fe-2S]-[ferredoxin] + NADP(+) + H(+) = 2 oxidized [2Fe-2S]-[ferredoxin] + NADPH</text>
        <dbReference type="Rhea" id="RHEA:20125"/>
        <dbReference type="Rhea" id="RHEA-COMP:10000"/>
        <dbReference type="Rhea" id="RHEA-COMP:10001"/>
        <dbReference type="ChEBI" id="CHEBI:15378"/>
        <dbReference type="ChEBI" id="CHEBI:33737"/>
        <dbReference type="ChEBI" id="CHEBI:33738"/>
        <dbReference type="ChEBI" id="CHEBI:57783"/>
        <dbReference type="ChEBI" id="CHEBI:58349"/>
        <dbReference type="EC" id="1.18.1.2"/>
    </reaction>
</comment>
<evidence type="ECO:0000256" key="1">
    <source>
        <dbReference type="ARBA" id="ARBA00001974"/>
    </source>
</evidence>
<evidence type="ECO:0000256" key="4">
    <source>
        <dbReference type="ARBA" id="ARBA00022630"/>
    </source>
</evidence>
<feature type="domain" description="FAD-binding FR-type" evidence="10">
    <location>
        <begin position="6"/>
        <end position="107"/>
    </location>
</feature>
<dbReference type="InterPro" id="IPR001709">
    <property type="entry name" value="Flavoprot_Pyr_Nucl_cyt_Rdtase"/>
</dbReference>
<keyword evidence="5" id="KW-0547">Nucleotide-binding</keyword>
<comment type="cofactor">
    <cofactor evidence="1">
        <name>FAD</name>
        <dbReference type="ChEBI" id="CHEBI:57692"/>
    </cofactor>
</comment>
<dbReference type="InterPro" id="IPR001433">
    <property type="entry name" value="OxRdtase_FAD/NAD-bd"/>
</dbReference>
<evidence type="ECO:0000256" key="9">
    <source>
        <dbReference type="ARBA" id="ARBA00047776"/>
    </source>
</evidence>
<evidence type="ECO:0000313" key="11">
    <source>
        <dbReference type="EMBL" id="GAA4365237.1"/>
    </source>
</evidence>
<keyword evidence="4" id="KW-0285">Flavoprotein</keyword>
<sequence length="262" mass="29792">MVELMSNLNIEKVLSVKHWNDTLFTFETTRDQSLRFRNGEFIMIGLPLEGGKKVMRAYSIASPNYEEKLEFFSIKVPDGALTSRLQHLKPGDEVMVSKKPTGTLVVDDLKNGRNLYLLATGTGLAPFLSIIQCPETYEKFDKVILCHGVRYVSELCYQQMIMQDLPNHEYLGDMIAEKLFYYPTVTREPYQNQGRLTHALEEGQVEQTLGLDKLDPAHDRAMICGSPAMLDDLSRLLNDKGFEISPKMGIQGDYVIERAFVE</sequence>
<dbReference type="PRINTS" id="PR00371">
    <property type="entry name" value="FPNCR"/>
</dbReference>
<dbReference type="PANTHER" id="PTHR47878:SF1">
    <property type="entry name" value="FLAVODOXIN_FERREDOXIN--NADP REDUCTASE"/>
    <property type="match status" value="1"/>
</dbReference>
<dbReference type="EC" id="1.18.1.2" evidence="3"/>
<dbReference type="SUPFAM" id="SSF52343">
    <property type="entry name" value="Ferredoxin reductase-like, C-terminal NADP-linked domain"/>
    <property type="match status" value="1"/>
</dbReference>
<keyword evidence="8" id="KW-0560">Oxidoreductase</keyword>
<dbReference type="Pfam" id="PF00970">
    <property type="entry name" value="FAD_binding_6"/>
    <property type="match status" value="1"/>
</dbReference>
<evidence type="ECO:0000256" key="6">
    <source>
        <dbReference type="ARBA" id="ARBA00022827"/>
    </source>
</evidence>
<gene>
    <name evidence="11" type="primary">fpr</name>
    <name evidence="11" type="ORF">GCM10023151_22220</name>
</gene>
<protein>
    <recommendedName>
        <fullName evidence="3">ferredoxin--NADP(+) reductase</fullName>
        <ecNumber evidence="3">1.18.1.2</ecNumber>
    </recommendedName>
</protein>
<evidence type="ECO:0000256" key="2">
    <source>
        <dbReference type="ARBA" id="ARBA00008312"/>
    </source>
</evidence>
<dbReference type="PROSITE" id="PS51384">
    <property type="entry name" value="FAD_FR"/>
    <property type="match status" value="1"/>
</dbReference>
<name>A0ABP8IPD4_9GAMM</name>
<dbReference type="InterPro" id="IPR017927">
    <property type="entry name" value="FAD-bd_FR_type"/>
</dbReference>
<dbReference type="InterPro" id="IPR051930">
    <property type="entry name" value="FNR_type-1"/>
</dbReference>
<reference evidence="12" key="1">
    <citation type="journal article" date="2019" name="Int. J. Syst. Evol. Microbiol.">
        <title>The Global Catalogue of Microorganisms (GCM) 10K type strain sequencing project: providing services to taxonomists for standard genome sequencing and annotation.</title>
        <authorList>
            <consortium name="The Broad Institute Genomics Platform"/>
            <consortium name="The Broad Institute Genome Sequencing Center for Infectious Disease"/>
            <person name="Wu L."/>
            <person name="Ma J."/>
        </authorList>
    </citation>
    <scope>NUCLEOTIDE SEQUENCE [LARGE SCALE GENOMIC DNA]</scope>
    <source>
        <strain evidence="12">JCM 17728</strain>
    </source>
</reference>
<dbReference type="EMBL" id="BAABFV010000002">
    <property type="protein sequence ID" value="GAA4365237.1"/>
    <property type="molecule type" value="Genomic_DNA"/>
</dbReference>
<organism evidence="11 12">
    <name type="scientific">Kangiella marina</name>
    <dbReference type="NCBI Taxonomy" id="1079178"/>
    <lineage>
        <taxon>Bacteria</taxon>
        <taxon>Pseudomonadati</taxon>
        <taxon>Pseudomonadota</taxon>
        <taxon>Gammaproteobacteria</taxon>
        <taxon>Kangiellales</taxon>
        <taxon>Kangiellaceae</taxon>
        <taxon>Kangiella</taxon>
    </lineage>
</organism>
<dbReference type="InterPro" id="IPR039261">
    <property type="entry name" value="FNR_nucleotide-bd"/>
</dbReference>
<keyword evidence="6" id="KW-0274">FAD</keyword>
<dbReference type="InterPro" id="IPR033892">
    <property type="entry name" value="FNR_bac"/>
</dbReference>
<evidence type="ECO:0000256" key="8">
    <source>
        <dbReference type="ARBA" id="ARBA00023002"/>
    </source>
</evidence>
<evidence type="ECO:0000313" key="12">
    <source>
        <dbReference type="Proteomes" id="UP001501011"/>
    </source>
</evidence>
<dbReference type="Gene3D" id="3.40.50.80">
    <property type="entry name" value="Nucleotide-binding domain of ferredoxin-NADP reductase (FNR) module"/>
    <property type="match status" value="1"/>
</dbReference>